<evidence type="ECO:0000256" key="1">
    <source>
        <dbReference type="SAM" id="MobiDB-lite"/>
    </source>
</evidence>
<accession>B6GAU3</accession>
<dbReference type="AlphaFoldDB" id="B6GAU3"/>
<feature type="region of interest" description="Disordered" evidence="1">
    <location>
        <begin position="20"/>
        <end position="45"/>
    </location>
</feature>
<protein>
    <submittedName>
        <fullName evidence="2">Uncharacterized protein</fullName>
    </submittedName>
</protein>
<sequence>MAFDHKIEMISEAEGHISFESRGGVLSGGSSGVPPRRSGEATGER</sequence>
<name>B6GAU3_9ACTN</name>
<dbReference type="Proteomes" id="UP000003560">
    <property type="component" value="Unassembled WGS sequence"/>
</dbReference>
<gene>
    <name evidence="2" type="ORF">COLSTE_01193</name>
</gene>
<evidence type="ECO:0000313" key="2">
    <source>
        <dbReference type="EMBL" id="EEA90619.1"/>
    </source>
</evidence>
<reference evidence="2 3" key="2">
    <citation type="submission" date="2008-10" db="EMBL/GenBank/DDBJ databases">
        <authorList>
            <person name="Fulton L."/>
            <person name="Clifton S."/>
            <person name="Fulton B."/>
            <person name="Xu J."/>
            <person name="Minx P."/>
            <person name="Pepin K.H."/>
            <person name="Johnson M."/>
            <person name="Thiruvilangam P."/>
            <person name="Bhonagiri V."/>
            <person name="Nash W.E."/>
            <person name="Mardis E.R."/>
            <person name="Wilson R.K."/>
        </authorList>
    </citation>
    <scope>NUCLEOTIDE SEQUENCE [LARGE SCALE GENOMIC DNA]</scope>
    <source>
        <strain evidence="2 3">DSM 13279</strain>
    </source>
</reference>
<comment type="caution">
    <text evidence="2">The sequence shown here is derived from an EMBL/GenBank/DDBJ whole genome shotgun (WGS) entry which is preliminary data.</text>
</comment>
<evidence type="ECO:0000313" key="3">
    <source>
        <dbReference type="Proteomes" id="UP000003560"/>
    </source>
</evidence>
<dbReference type="HOGENOM" id="CLU_3198507_0_0_11"/>
<reference evidence="2 3" key="1">
    <citation type="submission" date="2008-10" db="EMBL/GenBank/DDBJ databases">
        <title>Draft genome sequence of Collinsella stercoris (DSM 13279).</title>
        <authorList>
            <person name="Sudarsanam P."/>
            <person name="Ley R."/>
            <person name="Guruge J."/>
            <person name="Turnbaugh P.J."/>
            <person name="Mahowald M."/>
            <person name="Liep D."/>
            <person name="Gordon J."/>
        </authorList>
    </citation>
    <scope>NUCLEOTIDE SEQUENCE [LARGE SCALE GENOMIC DNA]</scope>
    <source>
        <strain evidence="2 3">DSM 13279</strain>
    </source>
</reference>
<keyword evidence="3" id="KW-1185">Reference proteome</keyword>
<dbReference type="EMBL" id="ABXJ01000068">
    <property type="protein sequence ID" value="EEA90619.1"/>
    <property type="molecule type" value="Genomic_DNA"/>
</dbReference>
<proteinExistence type="predicted"/>
<organism evidence="2 3">
    <name type="scientific">Collinsella stercoris DSM 13279</name>
    <dbReference type="NCBI Taxonomy" id="445975"/>
    <lineage>
        <taxon>Bacteria</taxon>
        <taxon>Bacillati</taxon>
        <taxon>Actinomycetota</taxon>
        <taxon>Coriobacteriia</taxon>
        <taxon>Coriobacteriales</taxon>
        <taxon>Coriobacteriaceae</taxon>
        <taxon>Collinsella</taxon>
    </lineage>
</organism>